<dbReference type="CDD" id="cd04301">
    <property type="entry name" value="NAT_SF"/>
    <property type="match status" value="1"/>
</dbReference>
<dbReference type="RefSeq" id="WP_037922835.1">
    <property type="nucleotide sequence ID" value="NZ_CP054599.1"/>
</dbReference>
<gene>
    <name evidence="4" type="ORF">SUH3_10215</name>
</gene>
<proteinExistence type="predicted"/>
<dbReference type="PANTHER" id="PTHR43877:SF1">
    <property type="entry name" value="ACETYLTRANSFERASE"/>
    <property type="match status" value="1"/>
</dbReference>
<accession>A0A073J5R6</accession>
<dbReference type="PANTHER" id="PTHR43877">
    <property type="entry name" value="AMINOALKYLPHOSPHONATE N-ACETYLTRANSFERASE-RELATED-RELATED"/>
    <property type="match status" value="1"/>
</dbReference>
<dbReference type="InterPro" id="IPR000182">
    <property type="entry name" value="GNAT_dom"/>
</dbReference>
<dbReference type="EMBL" id="JAMD01000002">
    <property type="protein sequence ID" value="KEJ97140.1"/>
    <property type="molecule type" value="Genomic_DNA"/>
</dbReference>
<evidence type="ECO:0000313" key="4">
    <source>
        <dbReference type="EMBL" id="KEJ97140.1"/>
    </source>
</evidence>
<feature type="domain" description="N-acetyltransferase" evidence="3">
    <location>
        <begin position="1"/>
        <end position="140"/>
    </location>
</feature>
<evidence type="ECO:0000313" key="5">
    <source>
        <dbReference type="Proteomes" id="UP000027746"/>
    </source>
</evidence>
<dbReference type="AlphaFoldDB" id="A0A073J5R6"/>
<sequence length="140" mass="15248">MTVQIATTRDIDACLALRRTVFIEEQQVPEADEIDDLDEDALHILATDAGRPVGSARIILLDDTAKIGRVCVLKDQRGTGLGAALIRAALDAARDHAGVTRAKLGSQEYAIPFYEKLGFVAYGPVYLDAGIRHRDMELTL</sequence>
<keyword evidence="5" id="KW-1185">Reference proteome</keyword>
<dbReference type="Gene3D" id="3.40.630.30">
    <property type="match status" value="1"/>
</dbReference>
<dbReference type="PROSITE" id="PS51186">
    <property type="entry name" value="GNAT"/>
    <property type="match status" value="1"/>
</dbReference>
<dbReference type="GO" id="GO:0016747">
    <property type="term" value="F:acyltransferase activity, transferring groups other than amino-acyl groups"/>
    <property type="evidence" value="ECO:0007669"/>
    <property type="project" value="InterPro"/>
</dbReference>
<dbReference type="GeneID" id="68871834"/>
<reference evidence="4 5" key="1">
    <citation type="submission" date="2014-01" db="EMBL/GenBank/DDBJ databases">
        <title>Sulfitobacter sp. H3 (MCCC 1A00686) Genome Sequencing.</title>
        <authorList>
            <person name="Lai Q."/>
            <person name="Hong Z."/>
        </authorList>
    </citation>
    <scope>NUCLEOTIDE SEQUENCE [LARGE SCALE GENOMIC DNA]</scope>
    <source>
        <strain evidence="4 5">H3</strain>
    </source>
</reference>
<keyword evidence="1" id="KW-0808">Transferase</keyword>
<dbReference type="Proteomes" id="UP000027746">
    <property type="component" value="Unassembled WGS sequence"/>
</dbReference>
<dbReference type="Pfam" id="PF13673">
    <property type="entry name" value="Acetyltransf_10"/>
    <property type="match status" value="1"/>
</dbReference>
<organism evidence="4 5">
    <name type="scientific">Pseudosulfitobacter pseudonitzschiae</name>
    <dbReference type="NCBI Taxonomy" id="1402135"/>
    <lineage>
        <taxon>Bacteria</taxon>
        <taxon>Pseudomonadati</taxon>
        <taxon>Pseudomonadota</taxon>
        <taxon>Alphaproteobacteria</taxon>
        <taxon>Rhodobacterales</taxon>
        <taxon>Roseobacteraceae</taxon>
        <taxon>Pseudosulfitobacter</taxon>
    </lineage>
</organism>
<protein>
    <submittedName>
        <fullName evidence="4">Drug:proton antiporter</fullName>
    </submittedName>
</protein>
<dbReference type="InterPro" id="IPR016181">
    <property type="entry name" value="Acyl_CoA_acyltransferase"/>
</dbReference>
<comment type="caution">
    <text evidence="4">The sequence shown here is derived from an EMBL/GenBank/DDBJ whole genome shotgun (WGS) entry which is preliminary data.</text>
</comment>
<evidence type="ECO:0000256" key="2">
    <source>
        <dbReference type="ARBA" id="ARBA00023315"/>
    </source>
</evidence>
<evidence type="ECO:0000256" key="1">
    <source>
        <dbReference type="ARBA" id="ARBA00022679"/>
    </source>
</evidence>
<evidence type="ECO:0000259" key="3">
    <source>
        <dbReference type="PROSITE" id="PS51186"/>
    </source>
</evidence>
<dbReference type="SUPFAM" id="SSF55729">
    <property type="entry name" value="Acyl-CoA N-acyltransferases (Nat)"/>
    <property type="match status" value="1"/>
</dbReference>
<dbReference type="InterPro" id="IPR050832">
    <property type="entry name" value="Bact_Acetyltransf"/>
</dbReference>
<name>A0A073J5R6_9RHOB</name>
<keyword evidence="2" id="KW-0012">Acyltransferase</keyword>
<dbReference type="OrthoDB" id="9796171at2"/>